<evidence type="ECO:0000313" key="1">
    <source>
        <dbReference type="EMBL" id="SHN06364.1"/>
    </source>
</evidence>
<gene>
    <name evidence="1" type="ORF">SAMN05216288_0434</name>
</gene>
<dbReference type="RefSeq" id="WP_139272219.1">
    <property type="nucleotide sequence ID" value="NZ_FRBQ01000013.1"/>
</dbReference>
<name>A0A1M7NQJ0_9GAMM</name>
<reference evidence="2" key="1">
    <citation type="submission" date="2016-11" db="EMBL/GenBank/DDBJ databases">
        <authorList>
            <person name="Varghese N."/>
            <person name="Submissions S."/>
        </authorList>
    </citation>
    <scope>NUCLEOTIDE SEQUENCE [LARGE SCALE GENOMIC DNA]</scope>
    <source>
        <strain evidence="2">CECT 8089</strain>
    </source>
</reference>
<dbReference type="EMBL" id="FRBQ01000013">
    <property type="protein sequence ID" value="SHN06364.1"/>
    <property type="molecule type" value="Genomic_DNA"/>
</dbReference>
<dbReference type="OrthoDB" id="5499503at2"/>
<accession>A0A1M7NQJ0</accession>
<evidence type="ECO:0000313" key="2">
    <source>
        <dbReference type="Proteomes" id="UP000184305"/>
    </source>
</evidence>
<dbReference type="AlphaFoldDB" id="A0A1M7NQJ0"/>
<protein>
    <submittedName>
        <fullName evidence="1">Uncharacterized protein</fullName>
    </submittedName>
</protein>
<dbReference type="Proteomes" id="UP000184305">
    <property type="component" value="Unassembled WGS sequence"/>
</dbReference>
<sequence>MDDSKDFQLRYVGKRFDGTRLPVDILADLPAFRDLLVAFAKDEWRKLNSNYVRVPRGFDKSLSFDLVALEPGSAMPKLNWRKESTQVNLPGFSDQIETIVQDSYMDIVKLIDNAANSIFPESLSSEHIRALNKFGSRLKDGERIEFLGSSDTNGNVVYFDAPRRKDLITHVRETYEAKFEGVGKLLGSQVADSVGSITIRTEQHGDISLNLDPERIISEFDGNINSDVQFDLTIELDHNNKLRSVIEIFDVELIDSISPAQRKLLDRLEHLASLEKGWMDGMGERLSATAIETAGYFITITPLTADAYKIYPSETGGILIELEWDDWDYSVEIQPDGSVEMYGISLSDTQEITPMSFESIDSSFLQEFSSRTRT</sequence>
<organism evidence="1 2">
    <name type="scientific">Phytopseudomonas punonensis</name>
    <dbReference type="NCBI Taxonomy" id="1220495"/>
    <lineage>
        <taxon>Bacteria</taxon>
        <taxon>Pseudomonadati</taxon>
        <taxon>Pseudomonadota</taxon>
        <taxon>Gammaproteobacteria</taxon>
        <taxon>Pseudomonadales</taxon>
        <taxon>Pseudomonadaceae</taxon>
        <taxon>Phytopseudomonas</taxon>
    </lineage>
</organism>
<proteinExistence type="predicted"/>
<keyword evidence="2" id="KW-1185">Reference proteome</keyword>
<dbReference type="STRING" id="1220495.SAMN05216288_0434"/>